<gene>
    <name evidence="3" type="ORF">SAMN05421742_102356</name>
</gene>
<feature type="transmembrane region" description="Helical" evidence="1">
    <location>
        <begin position="287"/>
        <end position="307"/>
    </location>
</feature>
<feature type="transmembrane region" description="Helical" evidence="1">
    <location>
        <begin position="21"/>
        <end position="42"/>
    </location>
</feature>
<dbReference type="EMBL" id="FNCV01000002">
    <property type="protein sequence ID" value="SDG76648.1"/>
    <property type="molecule type" value="Genomic_DNA"/>
</dbReference>
<dbReference type="GO" id="GO:0016020">
    <property type="term" value="C:membrane"/>
    <property type="evidence" value="ECO:0007669"/>
    <property type="project" value="InterPro"/>
</dbReference>
<dbReference type="InterPro" id="IPR037185">
    <property type="entry name" value="EmrE-like"/>
</dbReference>
<evidence type="ECO:0000259" key="2">
    <source>
        <dbReference type="Pfam" id="PF00892"/>
    </source>
</evidence>
<keyword evidence="4" id="KW-1185">Reference proteome</keyword>
<keyword evidence="1" id="KW-0812">Transmembrane</keyword>
<feature type="domain" description="EamA" evidence="2">
    <location>
        <begin position="27"/>
        <end position="157"/>
    </location>
</feature>
<dbReference type="PANTHER" id="PTHR22911">
    <property type="entry name" value="ACYL-MALONYL CONDENSING ENZYME-RELATED"/>
    <property type="match status" value="1"/>
</dbReference>
<dbReference type="Pfam" id="PF00892">
    <property type="entry name" value="EamA"/>
    <property type="match status" value="2"/>
</dbReference>
<evidence type="ECO:0000256" key="1">
    <source>
        <dbReference type="SAM" id="Phobius"/>
    </source>
</evidence>
<dbReference type="RefSeq" id="WP_425438430.1">
    <property type="nucleotide sequence ID" value="NZ_FNCV01000002.1"/>
</dbReference>
<proteinExistence type="predicted"/>
<protein>
    <submittedName>
        <fullName evidence="3">Permease of the drug/metabolite transporter (DMT) superfamily</fullName>
    </submittedName>
</protein>
<dbReference type="AlphaFoldDB" id="A0A1G7WXJ1"/>
<feature type="transmembrane region" description="Helical" evidence="1">
    <location>
        <begin position="170"/>
        <end position="188"/>
    </location>
</feature>
<feature type="transmembrane region" description="Helical" evidence="1">
    <location>
        <begin position="140"/>
        <end position="158"/>
    </location>
</feature>
<dbReference type="SUPFAM" id="SSF103481">
    <property type="entry name" value="Multidrug resistance efflux transporter EmrE"/>
    <property type="match status" value="1"/>
</dbReference>
<feature type="domain" description="EamA" evidence="2">
    <location>
        <begin position="171"/>
        <end position="302"/>
    </location>
</feature>
<feature type="transmembrane region" description="Helical" evidence="1">
    <location>
        <begin position="88"/>
        <end position="109"/>
    </location>
</feature>
<organism evidence="3 4">
    <name type="scientific">Roseospirillum parvum</name>
    <dbReference type="NCBI Taxonomy" id="83401"/>
    <lineage>
        <taxon>Bacteria</taxon>
        <taxon>Pseudomonadati</taxon>
        <taxon>Pseudomonadota</taxon>
        <taxon>Alphaproteobacteria</taxon>
        <taxon>Rhodospirillales</taxon>
        <taxon>Rhodospirillaceae</taxon>
        <taxon>Roseospirillum</taxon>
    </lineage>
</organism>
<feature type="transmembrane region" description="Helical" evidence="1">
    <location>
        <begin position="48"/>
        <end position="68"/>
    </location>
</feature>
<keyword evidence="1" id="KW-1133">Transmembrane helix</keyword>
<feature type="transmembrane region" description="Helical" evidence="1">
    <location>
        <begin position="200"/>
        <end position="218"/>
    </location>
</feature>
<feature type="transmembrane region" description="Helical" evidence="1">
    <location>
        <begin position="260"/>
        <end position="281"/>
    </location>
</feature>
<evidence type="ECO:0000313" key="3">
    <source>
        <dbReference type="EMBL" id="SDG76648.1"/>
    </source>
</evidence>
<evidence type="ECO:0000313" key="4">
    <source>
        <dbReference type="Proteomes" id="UP000217076"/>
    </source>
</evidence>
<dbReference type="Proteomes" id="UP000217076">
    <property type="component" value="Unassembled WGS sequence"/>
</dbReference>
<dbReference type="InterPro" id="IPR000620">
    <property type="entry name" value="EamA_dom"/>
</dbReference>
<dbReference type="PANTHER" id="PTHR22911:SF76">
    <property type="entry name" value="EAMA DOMAIN-CONTAINING PROTEIN"/>
    <property type="match status" value="1"/>
</dbReference>
<sequence length="314" mass="32357">MAGTPSSGESVAAALAARRRATAVGGTAVLMWALLAPLTTLSGDMPPLQITALAFAVAFLIGCGTWGLEIRRRGLEAVLNGLRLPWPAWLIGVGGLFGYHFLYFLALSSAPPVEASLIAYLWPLLIVLFSALLPGERLRWFHPLGALAGLAGTAILVARGGTIDFASLEPGHGVALAAALVWSGYSVLNRRLTHVPTQAVGAFCGVTAVLAWLAHLAVETTVWPDHPGPWLAVLGLGLGPVGAAFFTWDHGVKRGDIRALGAAAYAAPLLSTLILVGLGLATSRPSLWLALGLIVGGAALASGDLLGGPRRGRG</sequence>
<dbReference type="STRING" id="83401.SAMN05421742_102356"/>
<reference evidence="4" key="1">
    <citation type="submission" date="2016-10" db="EMBL/GenBank/DDBJ databases">
        <authorList>
            <person name="Varghese N."/>
            <person name="Submissions S."/>
        </authorList>
    </citation>
    <scope>NUCLEOTIDE SEQUENCE [LARGE SCALE GENOMIC DNA]</scope>
    <source>
        <strain evidence="4">930I</strain>
    </source>
</reference>
<feature type="transmembrane region" description="Helical" evidence="1">
    <location>
        <begin position="115"/>
        <end position="133"/>
    </location>
</feature>
<feature type="transmembrane region" description="Helical" evidence="1">
    <location>
        <begin position="230"/>
        <end position="248"/>
    </location>
</feature>
<accession>A0A1G7WXJ1</accession>
<name>A0A1G7WXJ1_9PROT</name>
<keyword evidence="1" id="KW-0472">Membrane</keyword>